<dbReference type="InterPro" id="IPR001734">
    <property type="entry name" value="Na/solute_symporter"/>
</dbReference>
<protein>
    <submittedName>
        <fullName evidence="14">Sodium-coupled monocarboxylate transporter 1-like isoform X1</fullName>
    </submittedName>
</protein>
<dbReference type="InParanoid" id="A0A1W4X5A6"/>
<dbReference type="AlphaFoldDB" id="A0A1W4X5A6"/>
<feature type="transmembrane region" description="Helical" evidence="12">
    <location>
        <begin position="202"/>
        <end position="221"/>
    </location>
</feature>
<gene>
    <name evidence="14" type="primary">LOC108741129</name>
</gene>
<proteinExistence type="inferred from homology"/>
<dbReference type="GO" id="GO:0005886">
    <property type="term" value="C:plasma membrane"/>
    <property type="evidence" value="ECO:0007669"/>
    <property type="project" value="UniProtKB-SubCell"/>
</dbReference>
<evidence type="ECO:0000256" key="1">
    <source>
        <dbReference type="ARBA" id="ARBA00004651"/>
    </source>
</evidence>
<keyword evidence="13" id="KW-1185">Reference proteome</keyword>
<evidence type="ECO:0000256" key="5">
    <source>
        <dbReference type="ARBA" id="ARBA00022692"/>
    </source>
</evidence>
<feature type="transmembrane region" description="Helical" evidence="12">
    <location>
        <begin position="102"/>
        <end position="124"/>
    </location>
</feature>
<dbReference type="KEGG" id="apln:108741129"/>
<dbReference type="PROSITE" id="PS50283">
    <property type="entry name" value="NA_SOLUT_SYMP_3"/>
    <property type="match status" value="1"/>
</dbReference>
<evidence type="ECO:0000256" key="12">
    <source>
        <dbReference type="SAM" id="Phobius"/>
    </source>
</evidence>
<accession>A0A1W4X5A6</accession>
<keyword evidence="8" id="KW-0406">Ion transport</keyword>
<feature type="transmembrane region" description="Helical" evidence="12">
    <location>
        <begin position="176"/>
        <end position="195"/>
    </location>
</feature>
<keyword evidence="3" id="KW-0813">Transport</keyword>
<dbReference type="CDD" id="cd11492">
    <property type="entry name" value="SLC5sbd_NIS-SMVT"/>
    <property type="match status" value="1"/>
</dbReference>
<feature type="transmembrane region" description="Helical" evidence="12">
    <location>
        <begin position="531"/>
        <end position="552"/>
    </location>
</feature>
<evidence type="ECO:0000256" key="10">
    <source>
        <dbReference type="ARBA" id="ARBA00023201"/>
    </source>
</evidence>
<dbReference type="Pfam" id="PF00474">
    <property type="entry name" value="SSF"/>
    <property type="match status" value="1"/>
</dbReference>
<keyword evidence="9 12" id="KW-0472">Membrane</keyword>
<evidence type="ECO:0000256" key="3">
    <source>
        <dbReference type="ARBA" id="ARBA00022448"/>
    </source>
</evidence>
<evidence type="ECO:0000256" key="11">
    <source>
        <dbReference type="RuleBase" id="RU362091"/>
    </source>
</evidence>
<feature type="transmembrane region" description="Helical" evidence="12">
    <location>
        <begin position="400"/>
        <end position="420"/>
    </location>
</feature>
<dbReference type="InterPro" id="IPR038377">
    <property type="entry name" value="Na/Glc_symporter_sf"/>
</dbReference>
<dbReference type="GO" id="GO:0015293">
    <property type="term" value="F:symporter activity"/>
    <property type="evidence" value="ECO:0007669"/>
    <property type="project" value="TreeGrafter"/>
</dbReference>
<dbReference type="GO" id="GO:0006814">
    <property type="term" value="P:sodium ion transport"/>
    <property type="evidence" value="ECO:0007669"/>
    <property type="project" value="UniProtKB-KW"/>
</dbReference>
<dbReference type="NCBIfam" id="TIGR00813">
    <property type="entry name" value="sss"/>
    <property type="match status" value="1"/>
</dbReference>
<keyword evidence="4" id="KW-1003">Cell membrane</keyword>
<feature type="transmembrane region" description="Helical" evidence="12">
    <location>
        <begin position="458"/>
        <end position="481"/>
    </location>
</feature>
<feature type="transmembrane region" description="Helical" evidence="12">
    <location>
        <begin position="32"/>
        <end position="51"/>
    </location>
</feature>
<dbReference type="Proteomes" id="UP000192223">
    <property type="component" value="Unplaced"/>
</dbReference>
<evidence type="ECO:0000313" key="13">
    <source>
        <dbReference type="Proteomes" id="UP000192223"/>
    </source>
</evidence>
<dbReference type="PANTHER" id="PTHR42985">
    <property type="entry name" value="SODIUM-COUPLED MONOCARBOXYLATE TRANSPORTER"/>
    <property type="match status" value="1"/>
</dbReference>
<dbReference type="OrthoDB" id="6132759at2759"/>
<comment type="similarity">
    <text evidence="2 11">Belongs to the sodium:solute symporter (SSF) (TC 2.A.21) family.</text>
</comment>
<dbReference type="Gene3D" id="1.20.1730.10">
    <property type="entry name" value="Sodium/glucose cotransporter"/>
    <property type="match status" value="1"/>
</dbReference>
<dbReference type="STRING" id="224129.A0A1W4X5A6"/>
<dbReference type="RefSeq" id="XP_018331291.1">
    <property type="nucleotide sequence ID" value="XM_018475789.1"/>
</dbReference>
<evidence type="ECO:0000256" key="7">
    <source>
        <dbReference type="ARBA" id="ARBA00023053"/>
    </source>
</evidence>
<feature type="transmembrane region" description="Helical" evidence="12">
    <location>
        <begin position="296"/>
        <end position="321"/>
    </location>
</feature>
<feature type="transmembrane region" description="Helical" evidence="12">
    <location>
        <begin position="257"/>
        <end position="275"/>
    </location>
</feature>
<feature type="transmembrane region" description="Helical" evidence="12">
    <location>
        <begin position="71"/>
        <end position="90"/>
    </location>
</feature>
<dbReference type="InterPro" id="IPR051163">
    <property type="entry name" value="Sodium:Solute_Symporter_SSF"/>
</dbReference>
<evidence type="ECO:0000256" key="8">
    <source>
        <dbReference type="ARBA" id="ARBA00023065"/>
    </source>
</evidence>
<evidence type="ECO:0000313" key="14">
    <source>
        <dbReference type="RefSeq" id="XP_018331291.1"/>
    </source>
</evidence>
<keyword evidence="6 12" id="KW-1133">Transmembrane helix</keyword>
<evidence type="ECO:0000256" key="2">
    <source>
        <dbReference type="ARBA" id="ARBA00006434"/>
    </source>
</evidence>
<dbReference type="PANTHER" id="PTHR42985:SF5">
    <property type="entry name" value="FI02094P-RELATED"/>
    <property type="match status" value="1"/>
</dbReference>
<keyword evidence="7" id="KW-0915">Sodium</keyword>
<dbReference type="GeneID" id="108741129"/>
<reference evidence="14" key="1">
    <citation type="submission" date="2025-08" db="UniProtKB">
        <authorList>
            <consortium name="RefSeq"/>
        </authorList>
    </citation>
    <scope>IDENTIFICATION</scope>
    <source>
        <tissue evidence="14">Entire body</tissue>
    </source>
</reference>
<dbReference type="FunCoup" id="A0A1W4X5A6">
    <property type="interactions" value="43"/>
</dbReference>
<feature type="transmembrane region" description="Helical" evidence="12">
    <location>
        <begin position="356"/>
        <end position="380"/>
    </location>
</feature>
<comment type="subcellular location">
    <subcellularLocation>
        <location evidence="1">Cell membrane</location>
        <topology evidence="1">Multi-pass membrane protein</topology>
    </subcellularLocation>
</comment>
<feature type="transmembrane region" description="Helical" evidence="12">
    <location>
        <begin position="145"/>
        <end position="170"/>
    </location>
</feature>
<organism evidence="13 14">
    <name type="scientific">Agrilus planipennis</name>
    <name type="common">Emerald ash borer</name>
    <name type="synonym">Agrilus marcopoli</name>
    <dbReference type="NCBI Taxonomy" id="224129"/>
    <lineage>
        <taxon>Eukaryota</taxon>
        <taxon>Metazoa</taxon>
        <taxon>Ecdysozoa</taxon>
        <taxon>Arthropoda</taxon>
        <taxon>Hexapoda</taxon>
        <taxon>Insecta</taxon>
        <taxon>Pterygota</taxon>
        <taxon>Neoptera</taxon>
        <taxon>Endopterygota</taxon>
        <taxon>Coleoptera</taxon>
        <taxon>Polyphaga</taxon>
        <taxon>Elateriformia</taxon>
        <taxon>Buprestoidea</taxon>
        <taxon>Buprestidae</taxon>
        <taxon>Agrilinae</taxon>
        <taxon>Agrilus</taxon>
    </lineage>
</organism>
<keyword evidence="5 12" id="KW-0812">Transmembrane</keyword>
<sequence length="598" mass="66242">MEIAEEIIRNVTEHIGVTEIETALRRFGWADYMVFILMLTVCIGIGIYFGVYNAATSSQEYLVGERAMKTVPIAMSLIASFVSGISLLGIPTEIYVYGIQYVYIFGGVILMGIIMENVFLPVFHNLKVTSTYEYLERRFDKRIRFFGALLFSINLITWLPLVVYVPALAFNQVTGVNIHLVTPIVCLICIFYTSVGGIKAVVWTDVIQTVLMLLAIILVIVKGSLDVGGFGVVWERNWISGRIESPNLDPNPLSRTTLWSLIFGGCIYWLQSSGVNQNMMQRYLSLPSLSATRRALWIFVAGFCLIIFLCSYTGLLLYATYHDCDPLTTTLAKEKDQLLPVLVMEVLGKFPGLPGLFVAGVFSAALSSLSTGLNSMSAVVLEDVYKSFLRKEVTEKQSCIIMRITVIIFGMICVGMVGIVEKLGAVLQATMSIGAIAHGPSLALFSMGVLLPWVTAKGALVGSAFGLIFMSWLCLNAQAALASGNLSFPEKPVDTGGCLYHFTPNQLSGFQLNATNVTHTDETFMLYRVSYLWYTLVGALVSMSVALITSFITRPLDPRDIDPKLLAPFVRRFIPARNYPNQPKSDEVIYAYEFEREF</sequence>
<feature type="transmembrane region" description="Helical" evidence="12">
    <location>
        <begin position="426"/>
        <end position="451"/>
    </location>
</feature>
<keyword evidence="10" id="KW-0739">Sodium transport</keyword>
<evidence type="ECO:0000256" key="9">
    <source>
        <dbReference type="ARBA" id="ARBA00023136"/>
    </source>
</evidence>
<evidence type="ECO:0000256" key="6">
    <source>
        <dbReference type="ARBA" id="ARBA00022989"/>
    </source>
</evidence>
<name>A0A1W4X5A6_AGRPL</name>
<evidence type="ECO:0000256" key="4">
    <source>
        <dbReference type="ARBA" id="ARBA00022475"/>
    </source>
</evidence>